<evidence type="ECO:0000313" key="3">
    <source>
        <dbReference type="Proteomes" id="UP001239445"/>
    </source>
</evidence>
<protein>
    <recommendedName>
        <fullName evidence="1">Heterokaryon incompatibility domain-containing protein</fullName>
    </recommendedName>
</protein>
<dbReference type="EMBL" id="MU839833">
    <property type="protein sequence ID" value="KAK1755617.1"/>
    <property type="molecule type" value="Genomic_DNA"/>
</dbReference>
<dbReference type="PANTHER" id="PTHR24148">
    <property type="entry name" value="ANKYRIN REPEAT DOMAIN-CONTAINING PROTEIN 39 HOMOLOG-RELATED"/>
    <property type="match status" value="1"/>
</dbReference>
<proteinExistence type="predicted"/>
<dbReference type="InterPro" id="IPR010730">
    <property type="entry name" value="HET"/>
</dbReference>
<dbReference type="Proteomes" id="UP001239445">
    <property type="component" value="Unassembled WGS sequence"/>
</dbReference>
<dbReference type="AlphaFoldDB" id="A0AAJ0BF14"/>
<organism evidence="2 3">
    <name type="scientific">Echria macrotheca</name>
    <dbReference type="NCBI Taxonomy" id="438768"/>
    <lineage>
        <taxon>Eukaryota</taxon>
        <taxon>Fungi</taxon>
        <taxon>Dikarya</taxon>
        <taxon>Ascomycota</taxon>
        <taxon>Pezizomycotina</taxon>
        <taxon>Sordariomycetes</taxon>
        <taxon>Sordariomycetidae</taxon>
        <taxon>Sordariales</taxon>
        <taxon>Schizotheciaceae</taxon>
        <taxon>Echria</taxon>
    </lineage>
</organism>
<name>A0AAJ0BF14_9PEZI</name>
<keyword evidence="3" id="KW-1185">Reference proteome</keyword>
<dbReference type="PANTHER" id="PTHR24148:SF64">
    <property type="entry name" value="HETEROKARYON INCOMPATIBILITY DOMAIN-CONTAINING PROTEIN"/>
    <property type="match status" value="1"/>
</dbReference>
<sequence length="548" mass="60655">MYNVLKLPEDLDTAIRILERVSSKANGEDLQAIEAHIRTLRLRRGDKFPVVFDIPFESISEGPISLAEIPSRRYRFIDARSLADGARLRVLDFEALPEKRYVAMSYVWRGIPPPKGTEPGPTLAIEGASNADPISIDILQIACRATLHMNCNLLWIDGFCIKQGDDDDKAWQIQRMYSIYQHCHACLILPGGLSRLVRLDEETSWVRRAWTLQEALAPSRCEVLYSWTDGPCCLQAIFPAYVDVIVPGRAAMSNMRQLLDISIRGEYYITTLNGDMSSERYPIRLLVNGTEDSVHLHSLIGALDLQGTDGAPSAIWRAAVMRTAYRPVDMVFSIMGLFGVDLDPSKYTASDRTLALVDMMRKLLAKGGRAEWLAIVPQITPGKDLSVLPIIPKPSASGSGLVISEEIGEINASRAAGGLIWWLRNTPRGSIDAEGFLTITAPAISVTRIPVQSDGVPTETHEVKFQDYQGNPWTLAPNPRGCGPYAAKIGNKQNYLSGAYGTWIDKRSVMVMLVDDGYQGGLRILGYAAVVEELTQLPGWKDKVLRLK</sequence>
<evidence type="ECO:0000259" key="1">
    <source>
        <dbReference type="Pfam" id="PF06985"/>
    </source>
</evidence>
<dbReference type="Pfam" id="PF06985">
    <property type="entry name" value="HET"/>
    <property type="match status" value="1"/>
</dbReference>
<accession>A0AAJ0BF14</accession>
<feature type="domain" description="Heterokaryon incompatibility" evidence="1">
    <location>
        <begin position="101"/>
        <end position="189"/>
    </location>
</feature>
<comment type="caution">
    <text evidence="2">The sequence shown here is derived from an EMBL/GenBank/DDBJ whole genome shotgun (WGS) entry which is preliminary data.</text>
</comment>
<dbReference type="InterPro" id="IPR052895">
    <property type="entry name" value="HetReg/Transcr_Mod"/>
</dbReference>
<evidence type="ECO:0000313" key="2">
    <source>
        <dbReference type="EMBL" id="KAK1755617.1"/>
    </source>
</evidence>
<gene>
    <name evidence="2" type="ORF">QBC47DRAFT_300481</name>
</gene>
<reference evidence="2" key="1">
    <citation type="submission" date="2023-06" db="EMBL/GenBank/DDBJ databases">
        <title>Genome-scale phylogeny and comparative genomics of the fungal order Sordariales.</title>
        <authorList>
            <consortium name="Lawrence Berkeley National Laboratory"/>
            <person name="Hensen N."/>
            <person name="Bonometti L."/>
            <person name="Westerberg I."/>
            <person name="Brannstrom I.O."/>
            <person name="Guillou S."/>
            <person name="Cros-Aarteil S."/>
            <person name="Calhoun S."/>
            <person name="Haridas S."/>
            <person name="Kuo A."/>
            <person name="Mondo S."/>
            <person name="Pangilinan J."/>
            <person name="Riley R."/>
            <person name="Labutti K."/>
            <person name="Andreopoulos B."/>
            <person name="Lipzen A."/>
            <person name="Chen C."/>
            <person name="Yanf M."/>
            <person name="Daum C."/>
            <person name="Ng V."/>
            <person name="Clum A."/>
            <person name="Steindorff A."/>
            <person name="Ohm R."/>
            <person name="Martin F."/>
            <person name="Silar P."/>
            <person name="Natvig D."/>
            <person name="Lalanne C."/>
            <person name="Gautier V."/>
            <person name="Ament-Velasquez S.L."/>
            <person name="Kruys A."/>
            <person name="Hutchinson M.I."/>
            <person name="Powell A.J."/>
            <person name="Barry K."/>
            <person name="Miller A.N."/>
            <person name="Grigoriev I.V."/>
            <person name="Debuchy R."/>
            <person name="Gladieux P."/>
            <person name="Thoren M.H."/>
            <person name="Johannesson H."/>
        </authorList>
    </citation>
    <scope>NUCLEOTIDE SEQUENCE</scope>
    <source>
        <strain evidence="2">PSN4</strain>
    </source>
</reference>